<name>A0A238YT49_9ACTN</name>
<dbReference type="Proteomes" id="UP000198415">
    <property type="component" value="Unassembled WGS sequence"/>
</dbReference>
<proteinExistence type="predicted"/>
<evidence type="ECO:0000313" key="2">
    <source>
        <dbReference type="Proteomes" id="UP000198415"/>
    </source>
</evidence>
<organism evidence="1 2">
    <name type="scientific">Actinoplanes regularis</name>
    <dbReference type="NCBI Taxonomy" id="52697"/>
    <lineage>
        <taxon>Bacteria</taxon>
        <taxon>Bacillati</taxon>
        <taxon>Actinomycetota</taxon>
        <taxon>Actinomycetes</taxon>
        <taxon>Micromonosporales</taxon>
        <taxon>Micromonosporaceae</taxon>
        <taxon>Actinoplanes</taxon>
    </lineage>
</organism>
<accession>A0A238YT49</accession>
<gene>
    <name evidence="1" type="ORF">SAMN06264365_105162</name>
</gene>
<keyword evidence="2" id="KW-1185">Reference proteome</keyword>
<dbReference type="AlphaFoldDB" id="A0A238YT49"/>
<evidence type="ECO:0000313" key="1">
    <source>
        <dbReference type="EMBL" id="SNR74230.1"/>
    </source>
</evidence>
<protein>
    <submittedName>
        <fullName evidence="1">Uncharacterized protein</fullName>
    </submittedName>
</protein>
<sequence>MVVDGFGGRFRYSAVVPGVGVQVGAELDSVLHTGVGDGLTGGVTGDDVGRSVVGVAVGRAGAGPKLLASTGPAPAVPASTMVPPSRTAYMLRRNSVISSDRRKGLPRQ</sequence>
<dbReference type="EMBL" id="FZNR01000005">
    <property type="protein sequence ID" value="SNR74230.1"/>
    <property type="molecule type" value="Genomic_DNA"/>
</dbReference>
<reference evidence="1 2" key="1">
    <citation type="submission" date="2017-06" db="EMBL/GenBank/DDBJ databases">
        <authorList>
            <person name="Kim H.J."/>
            <person name="Triplett B.A."/>
        </authorList>
    </citation>
    <scope>NUCLEOTIDE SEQUENCE [LARGE SCALE GENOMIC DNA]</scope>
    <source>
        <strain evidence="1 2">DSM 43151</strain>
    </source>
</reference>